<protein>
    <submittedName>
        <fullName evidence="1">Uncharacterized protein</fullName>
    </submittedName>
</protein>
<gene>
    <name evidence="1" type="ORF">Premu_0171</name>
</gene>
<accession>F8N912</accession>
<reference evidence="2" key="1">
    <citation type="journal article" date="2011" name="Stand. Genomic Sci.">
        <title>Non-contiguous finished genome sequence of the opportunistic oral pathogen Prevotella multisaccharivorax type strain (PPPA20).</title>
        <authorList>
            <person name="Pati A."/>
            <person name="Gronow S."/>
            <person name="Lu M."/>
            <person name="Lapidus A."/>
            <person name="Nolan M."/>
            <person name="Lucas S."/>
            <person name="Hammon N."/>
            <person name="Deshpande S."/>
            <person name="Cheng J.F."/>
            <person name="Tapia R."/>
            <person name="Han C."/>
            <person name="Goodwin L."/>
            <person name="Pitluck S."/>
            <person name="Liolios K."/>
            <person name="Pagani I."/>
            <person name="Mavromatis K."/>
            <person name="Mikhailova N."/>
            <person name="Huntemann M."/>
            <person name="Chen A."/>
            <person name="Palaniappan K."/>
            <person name="Land M."/>
            <person name="Hauser L."/>
            <person name="Detter J.C."/>
            <person name="Brambilla E.M."/>
            <person name="Rohde M."/>
            <person name="Goker M."/>
            <person name="Woyke T."/>
            <person name="Bristow J."/>
            <person name="Eisen J.A."/>
            <person name="Markowitz V."/>
            <person name="Hugenholtz P."/>
            <person name="Kyrpides N.C."/>
            <person name="Klenk H.P."/>
            <person name="Ivanova N."/>
        </authorList>
    </citation>
    <scope>NUCLEOTIDE SEQUENCE [LARGE SCALE GENOMIC DNA]</scope>
    <source>
        <strain evidence="2">DSM 17128</strain>
    </source>
</reference>
<dbReference type="InterPro" id="IPR045724">
    <property type="entry name" value="DUF6078"/>
</dbReference>
<dbReference type="AlphaFoldDB" id="F8N912"/>
<organism evidence="1 2">
    <name type="scientific">Hallella multisaccharivorax DSM 17128</name>
    <dbReference type="NCBI Taxonomy" id="688246"/>
    <lineage>
        <taxon>Bacteria</taxon>
        <taxon>Pseudomonadati</taxon>
        <taxon>Bacteroidota</taxon>
        <taxon>Bacteroidia</taxon>
        <taxon>Bacteroidales</taxon>
        <taxon>Prevotellaceae</taxon>
        <taxon>Hallella</taxon>
    </lineage>
</organism>
<name>F8N912_9BACT</name>
<evidence type="ECO:0000313" key="2">
    <source>
        <dbReference type="Proteomes" id="UP000002772"/>
    </source>
</evidence>
<dbReference type="Proteomes" id="UP000002772">
    <property type="component" value="Unassembled WGS sequence"/>
</dbReference>
<dbReference type="RefSeq" id="WP_007572334.1">
    <property type="nucleotide sequence ID" value="NZ_BPTS01000002.1"/>
</dbReference>
<dbReference type="HOGENOM" id="CLU_115284_1_0_10"/>
<proteinExistence type="predicted"/>
<dbReference type="Pfam" id="PF19555">
    <property type="entry name" value="DUF6078"/>
    <property type="match status" value="1"/>
</dbReference>
<keyword evidence="2" id="KW-1185">Reference proteome</keyword>
<sequence>MTENELSNYPSSYILCFVDGCKLKDNCIHYLAGQHVRDDDNMGYAVYPSVLKSADGCKWHKEYRVIKSAWGFDTLFHSVLQRHAATLRQQIKDYLGGNGTYSRYNRGERRLTPEQQEWMIRLFQKYGYTTNLLFDHYEDAVDW</sequence>
<evidence type="ECO:0000313" key="1">
    <source>
        <dbReference type="EMBL" id="EGN55657.1"/>
    </source>
</evidence>
<dbReference type="EMBL" id="GL945017">
    <property type="protein sequence ID" value="EGN55657.1"/>
    <property type="molecule type" value="Genomic_DNA"/>
</dbReference>